<evidence type="ECO:0000256" key="1">
    <source>
        <dbReference type="ARBA" id="ARBA00006484"/>
    </source>
</evidence>
<dbReference type="Pfam" id="PF13561">
    <property type="entry name" value="adh_short_C2"/>
    <property type="match status" value="1"/>
</dbReference>
<dbReference type="EMBL" id="CAEZSR010000173">
    <property type="protein sequence ID" value="CAB4584029.1"/>
    <property type="molecule type" value="Genomic_DNA"/>
</dbReference>
<dbReference type="PANTHER" id="PTHR42879">
    <property type="entry name" value="3-OXOACYL-(ACYL-CARRIER-PROTEIN) REDUCTASE"/>
    <property type="match status" value="1"/>
</dbReference>
<dbReference type="InterPro" id="IPR002347">
    <property type="entry name" value="SDR_fam"/>
</dbReference>
<dbReference type="InterPro" id="IPR036291">
    <property type="entry name" value="NAD(P)-bd_dom_sf"/>
</dbReference>
<evidence type="ECO:0000313" key="2">
    <source>
        <dbReference type="EMBL" id="CAB4584029.1"/>
    </source>
</evidence>
<gene>
    <name evidence="2" type="ORF">UFOPK1493_03281</name>
</gene>
<reference evidence="2" key="1">
    <citation type="submission" date="2020-05" db="EMBL/GenBank/DDBJ databases">
        <authorList>
            <person name="Chiriac C."/>
            <person name="Salcher M."/>
            <person name="Ghai R."/>
            <person name="Kavagutti S V."/>
        </authorList>
    </citation>
    <scope>NUCLEOTIDE SEQUENCE</scope>
</reference>
<dbReference type="InterPro" id="IPR050259">
    <property type="entry name" value="SDR"/>
</dbReference>
<dbReference type="PRINTS" id="PR00081">
    <property type="entry name" value="GDHRDH"/>
</dbReference>
<organism evidence="2">
    <name type="scientific">freshwater metagenome</name>
    <dbReference type="NCBI Taxonomy" id="449393"/>
    <lineage>
        <taxon>unclassified sequences</taxon>
        <taxon>metagenomes</taxon>
        <taxon>ecological metagenomes</taxon>
    </lineage>
</organism>
<proteinExistence type="inferred from homology"/>
<sequence>MDLGLDGRRAAVAAASGGLGFETARVLAAEGARVVICGRDRGRLDDAVARIGHGCVGLVHDVSDATGGASFVAAARDVLGGLDIVVANAGGPPAGTFESTPVDAYDAALDLSLMSVVGMAKEAIPGMREQRWGRFVAITSVSVRQPIPTLILSNTARAGVTGFLKTVAREVAADGVTVNSVQPGMHATERLSGLYGGDLAGLAATIPAGRVGAADDFGSVVAFLCSAQANYVTGLQLHVDGGSYAGLL</sequence>
<accession>A0A6J6F8R4</accession>
<comment type="similarity">
    <text evidence="1">Belongs to the short-chain dehydrogenases/reductases (SDR) family.</text>
</comment>
<dbReference type="PANTHER" id="PTHR42879:SF6">
    <property type="entry name" value="NADPH-DEPENDENT REDUCTASE BACG"/>
    <property type="match status" value="1"/>
</dbReference>
<dbReference type="FunFam" id="3.40.50.720:FF:000084">
    <property type="entry name" value="Short-chain dehydrogenase reductase"/>
    <property type="match status" value="1"/>
</dbReference>
<protein>
    <submittedName>
        <fullName evidence="2">Unannotated protein</fullName>
    </submittedName>
</protein>
<dbReference type="SUPFAM" id="SSF51735">
    <property type="entry name" value="NAD(P)-binding Rossmann-fold domains"/>
    <property type="match status" value="1"/>
</dbReference>
<dbReference type="AlphaFoldDB" id="A0A6J6F8R4"/>
<dbReference type="Gene3D" id="3.40.50.720">
    <property type="entry name" value="NAD(P)-binding Rossmann-like Domain"/>
    <property type="match status" value="1"/>
</dbReference>
<name>A0A6J6F8R4_9ZZZZ</name>